<keyword evidence="1" id="KW-1133">Transmembrane helix</keyword>
<name>A0A1G8H986_9ACTN</name>
<dbReference type="AlphaFoldDB" id="A0A1G8H986"/>
<keyword evidence="1" id="KW-0472">Membrane</keyword>
<proteinExistence type="predicted"/>
<feature type="transmembrane region" description="Helical" evidence="1">
    <location>
        <begin position="14"/>
        <end position="37"/>
    </location>
</feature>
<feature type="transmembrane region" description="Helical" evidence="1">
    <location>
        <begin position="105"/>
        <end position="131"/>
    </location>
</feature>
<sequence>MPSSRVSSVSNRPLTLLVAAVAVALEGLTALLLGGYVAVETVVGRPEDIATSIGVAVFGVGVGAGLLWVAWGLLRGERWSRGPGVVTQIFAVPVVITLFQSERLVMGLALAAVVAVALIGLLAPPTTAVLYHDEERGKR</sequence>
<protein>
    <recommendedName>
        <fullName evidence="4">Integral membrane protein</fullName>
    </recommendedName>
</protein>
<feature type="transmembrane region" description="Helical" evidence="1">
    <location>
        <begin position="82"/>
        <end position="99"/>
    </location>
</feature>
<organism evidence="2 3">
    <name type="scientific">Sinosporangium album</name>
    <dbReference type="NCBI Taxonomy" id="504805"/>
    <lineage>
        <taxon>Bacteria</taxon>
        <taxon>Bacillati</taxon>
        <taxon>Actinomycetota</taxon>
        <taxon>Actinomycetes</taxon>
        <taxon>Streptosporangiales</taxon>
        <taxon>Streptosporangiaceae</taxon>
        <taxon>Sinosporangium</taxon>
    </lineage>
</organism>
<keyword evidence="3" id="KW-1185">Reference proteome</keyword>
<dbReference type="EMBL" id="FNCN01000031">
    <property type="protein sequence ID" value="SDI03202.1"/>
    <property type="molecule type" value="Genomic_DNA"/>
</dbReference>
<evidence type="ECO:0000313" key="3">
    <source>
        <dbReference type="Proteomes" id="UP000198923"/>
    </source>
</evidence>
<evidence type="ECO:0000313" key="2">
    <source>
        <dbReference type="EMBL" id="SDI03202.1"/>
    </source>
</evidence>
<evidence type="ECO:0008006" key="4">
    <source>
        <dbReference type="Google" id="ProtNLM"/>
    </source>
</evidence>
<gene>
    <name evidence="2" type="ORF">SAMN05421505_13125</name>
</gene>
<keyword evidence="1" id="KW-0812">Transmembrane</keyword>
<evidence type="ECO:0000256" key="1">
    <source>
        <dbReference type="SAM" id="Phobius"/>
    </source>
</evidence>
<accession>A0A1G8H986</accession>
<feature type="transmembrane region" description="Helical" evidence="1">
    <location>
        <begin position="49"/>
        <end position="70"/>
    </location>
</feature>
<reference evidence="2 3" key="1">
    <citation type="submission" date="2016-10" db="EMBL/GenBank/DDBJ databases">
        <authorList>
            <person name="de Groot N.N."/>
        </authorList>
    </citation>
    <scope>NUCLEOTIDE SEQUENCE [LARGE SCALE GENOMIC DNA]</scope>
    <source>
        <strain evidence="2 3">CPCC 201354</strain>
    </source>
</reference>
<dbReference type="Proteomes" id="UP000198923">
    <property type="component" value="Unassembled WGS sequence"/>
</dbReference>
<dbReference type="STRING" id="504805.SAMN05421505_13125"/>